<protein>
    <submittedName>
        <fullName evidence="2">Uncharacterized protein</fullName>
    </submittedName>
</protein>
<evidence type="ECO:0000313" key="3">
    <source>
        <dbReference type="Proteomes" id="UP000054248"/>
    </source>
</evidence>
<dbReference type="AlphaFoldDB" id="A0A0C3M175"/>
<name>A0A0C3M175_9AGAM</name>
<keyword evidence="3" id="KW-1185">Reference proteome</keyword>
<sequence>MYSADFVQNTAASRTFQHFGTSFNYRGPSPRHLGDAPNTSHHHRLAQSKILSHRRRRVSPPSPPSTWQLSSNGSPQIAFRKNQ</sequence>
<evidence type="ECO:0000313" key="2">
    <source>
        <dbReference type="EMBL" id="KIO27422.1"/>
    </source>
</evidence>
<dbReference type="HOGENOM" id="CLU_2801179_0_0_1"/>
<reference evidence="3" key="2">
    <citation type="submission" date="2015-01" db="EMBL/GenBank/DDBJ databases">
        <title>Evolutionary Origins and Diversification of the Mycorrhizal Mutualists.</title>
        <authorList>
            <consortium name="DOE Joint Genome Institute"/>
            <consortium name="Mycorrhizal Genomics Consortium"/>
            <person name="Kohler A."/>
            <person name="Kuo A."/>
            <person name="Nagy L.G."/>
            <person name="Floudas D."/>
            <person name="Copeland A."/>
            <person name="Barry K.W."/>
            <person name="Cichocki N."/>
            <person name="Veneault-Fourrey C."/>
            <person name="LaButti K."/>
            <person name="Lindquist E.A."/>
            <person name="Lipzen A."/>
            <person name="Lundell T."/>
            <person name="Morin E."/>
            <person name="Murat C."/>
            <person name="Riley R."/>
            <person name="Ohm R."/>
            <person name="Sun H."/>
            <person name="Tunlid A."/>
            <person name="Henrissat B."/>
            <person name="Grigoriev I.V."/>
            <person name="Hibbett D.S."/>
            <person name="Martin F."/>
        </authorList>
    </citation>
    <scope>NUCLEOTIDE SEQUENCE [LARGE SCALE GENOMIC DNA]</scope>
    <source>
        <strain evidence="3">MUT 4182</strain>
    </source>
</reference>
<reference evidence="2 3" key="1">
    <citation type="submission" date="2014-04" db="EMBL/GenBank/DDBJ databases">
        <authorList>
            <consortium name="DOE Joint Genome Institute"/>
            <person name="Kuo A."/>
            <person name="Girlanda M."/>
            <person name="Perotto S."/>
            <person name="Kohler A."/>
            <person name="Nagy L.G."/>
            <person name="Floudas D."/>
            <person name="Copeland A."/>
            <person name="Barry K.W."/>
            <person name="Cichocki N."/>
            <person name="Veneault-Fourrey C."/>
            <person name="LaButti K."/>
            <person name="Lindquist E.A."/>
            <person name="Lipzen A."/>
            <person name="Lundell T."/>
            <person name="Morin E."/>
            <person name="Murat C."/>
            <person name="Sun H."/>
            <person name="Tunlid A."/>
            <person name="Henrissat B."/>
            <person name="Grigoriev I.V."/>
            <person name="Hibbett D.S."/>
            <person name="Martin F."/>
            <person name="Nordberg H.P."/>
            <person name="Cantor M.N."/>
            <person name="Hua S.X."/>
        </authorList>
    </citation>
    <scope>NUCLEOTIDE SEQUENCE [LARGE SCALE GENOMIC DNA]</scope>
    <source>
        <strain evidence="2 3">MUT 4182</strain>
    </source>
</reference>
<evidence type="ECO:0000256" key="1">
    <source>
        <dbReference type="SAM" id="MobiDB-lite"/>
    </source>
</evidence>
<accession>A0A0C3M175</accession>
<proteinExistence type="predicted"/>
<gene>
    <name evidence="2" type="ORF">M407DRAFT_243361</name>
</gene>
<feature type="region of interest" description="Disordered" evidence="1">
    <location>
        <begin position="17"/>
        <end position="83"/>
    </location>
</feature>
<dbReference type="EMBL" id="KN823009">
    <property type="protein sequence ID" value="KIO27422.1"/>
    <property type="molecule type" value="Genomic_DNA"/>
</dbReference>
<organism evidence="2 3">
    <name type="scientific">Tulasnella calospora MUT 4182</name>
    <dbReference type="NCBI Taxonomy" id="1051891"/>
    <lineage>
        <taxon>Eukaryota</taxon>
        <taxon>Fungi</taxon>
        <taxon>Dikarya</taxon>
        <taxon>Basidiomycota</taxon>
        <taxon>Agaricomycotina</taxon>
        <taxon>Agaricomycetes</taxon>
        <taxon>Cantharellales</taxon>
        <taxon>Tulasnellaceae</taxon>
        <taxon>Tulasnella</taxon>
    </lineage>
</organism>
<dbReference type="Proteomes" id="UP000054248">
    <property type="component" value="Unassembled WGS sequence"/>
</dbReference>
<feature type="compositionally biased region" description="Basic residues" evidence="1">
    <location>
        <begin position="40"/>
        <end position="58"/>
    </location>
</feature>
<feature type="compositionally biased region" description="Polar residues" evidence="1">
    <location>
        <begin position="66"/>
        <end position="75"/>
    </location>
</feature>